<comment type="subcellular location">
    <subcellularLocation>
        <location evidence="1">Cytoplasm</location>
    </subcellularLocation>
</comment>
<proteinExistence type="inferred from homology"/>
<evidence type="ECO:0000256" key="5">
    <source>
        <dbReference type="ARBA" id="ARBA00022884"/>
    </source>
</evidence>
<evidence type="ECO:0000256" key="1">
    <source>
        <dbReference type="ARBA" id="ARBA00004496"/>
    </source>
</evidence>
<evidence type="ECO:0000256" key="6">
    <source>
        <dbReference type="ARBA" id="ARBA00023274"/>
    </source>
</evidence>
<feature type="domain" description="TROVE" evidence="7">
    <location>
        <begin position="15"/>
        <end position="336"/>
    </location>
</feature>
<dbReference type="EMBL" id="JBHUEH010000032">
    <property type="protein sequence ID" value="MFD1888184.1"/>
    <property type="molecule type" value="Genomic_DNA"/>
</dbReference>
<protein>
    <submittedName>
        <fullName evidence="8">TROVE domain-containing protein</fullName>
    </submittedName>
</protein>
<dbReference type="Proteomes" id="UP001597233">
    <property type="component" value="Unassembled WGS sequence"/>
</dbReference>
<accession>A0ABW4RR89</accession>
<evidence type="ECO:0000256" key="4">
    <source>
        <dbReference type="ARBA" id="ARBA00022723"/>
    </source>
</evidence>
<dbReference type="Pfam" id="PF05731">
    <property type="entry name" value="TROVE"/>
    <property type="match status" value="1"/>
</dbReference>
<dbReference type="InterPro" id="IPR040322">
    <property type="entry name" value="TROVE2"/>
</dbReference>
<evidence type="ECO:0000313" key="9">
    <source>
        <dbReference type="Proteomes" id="UP001597233"/>
    </source>
</evidence>
<dbReference type="PANTHER" id="PTHR14202">
    <property type="entry name" value="60 KDA RIBONUCLEOPROTEIN SSA/RO"/>
    <property type="match status" value="1"/>
</dbReference>
<evidence type="ECO:0000313" key="8">
    <source>
        <dbReference type="EMBL" id="MFD1888184.1"/>
    </source>
</evidence>
<reference evidence="9" key="1">
    <citation type="journal article" date="2019" name="Int. J. Syst. Evol. Microbiol.">
        <title>The Global Catalogue of Microorganisms (GCM) 10K type strain sequencing project: providing services to taxonomists for standard genome sequencing and annotation.</title>
        <authorList>
            <consortium name="The Broad Institute Genomics Platform"/>
            <consortium name="The Broad Institute Genome Sequencing Center for Infectious Disease"/>
            <person name="Wu L."/>
            <person name="Ma J."/>
        </authorList>
    </citation>
    <scope>NUCLEOTIDE SEQUENCE [LARGE SCALE GENOMIC DNA]</scope>
    <source>
        <strain evidence="9">CCUG 54950</strain>
    </source>
</reference>
<dbReference type="InterPro" id="IPR056800">
    <property type="entry name" value="vWA_Ro60"/>
</dbReference>
<dbReference type="SUPFAM" id="SSF140864">
    <property type="entry name" value="TROVE domain-like"/>
    <property type="match status" value="1"/>
</dbReference>
<comment type="caution">
    <text evidence="8">The sequence shown here is derived from an EMBL/GenBank/DDBJ whole genome shotgun (WGS) entry which is preliminary data.</text>
</comment>
<keyword evidence="9" id="KW-1185">Reference proteome</keyword>
<keyword evidence="3" id="KW-0963">Cytoplasm</keyword>
<dbReference type="InterPro" id="IPR036465">
    <property type="entry name" value="vWFA_dom_sf"/>
</dbReference>
<evidence type="ECO:0000256" key="2">
    <source>
        <dbReference type="ARBA" id="ARBA00007814"/>
    </source>
</evidence>
<gene>
    <name evidence="8" type="ORF">ACFSC9_22110</name>
</gene>
<keyword evidence="5" id="KW-0694">RNA-binding</keyword>
<evidence type="ECO:0000256" key="3">
    <source>
        <dbReference type="ARBA" id="ARBA00022490"/>
    </source>
</evidence>
<evidence type="ECO:0000259" key="7">
    <source>
        <dbReference type="PROSITE" id="PS50988"/>
    </source>
</evidence>
<dbReference type="RefSeq" id="WP_347323557.1">
    <property type="nucleotide sequence ID" value="NZ_JBCGUH010000002.1"/>
</dbReference>
<keyword evidence="4" id="KW-0479">Metal-binding</keyword>
<sequence length="515" mass="58719">MSQAKKLFDRPTASISNREGYRAYNRSVEEEYVQLLMTNTFANTFYADSQQLIAEARSMHETMLELDAEFMARALVFARNEGFMRMQPLFGLALLSKARPDLFAAVFSRVVRIPSDLADFLTILRGMGRGQGGRAVKRQVTRFLGGVSEYWALKYNGRGRGFSLGDAIATAHPTPQNEQQRELYRYLCGQDADLTQLPQLQALEQLKIAQTDEERLQHIRAGKLPYETVTSTLQPSRRVWIELMQQMPAFALLRHLNTLHRQGVFTGAGTHKVRKLKTQHINYIRSRLHDTEALRKAKILPFRFARAYREIELPELRDILAEAVELSFNNLPSMPGRTAIFLDISGSMNGEYLQTGSIFALALYKKTSGNSLFWTFDTLVQDARPSHEESIMKQAERIHARGGTDTGAPVRELIRQKYKVDQIIMITDEQQNTGSPFYKELQTYRHSVNRDAKAFIIDIAPYRSTMTPPEDLHTFYVYGWSDTVLSFIAQASRGFGGMVKTVQQIELEDDSMSSR</sequence>
<dbReference type="PANTHER" id="PTHR14202:SF0">
    <property type="entry name" value="RNA-BINDING PROTEIN RO60"/>
    <property type="match status" value="1"/>
</dbReference>
<dbReference type="PROSITE" id="PS50988">
    <property type="entry name" value="TROVE"/>
    <property type="match status" value="1"/>
</dbReference>
<dbReference type="InterPro" id="IPR008858">
    <property type="entry name" value="TROVE_dom"/>
</dbReference>
<dbReference type="Gene3D" id="3.40.50.410">
    <property type="entry name" value="von Willebrand factor, type A domain"/>
    <property type="match status" value="1"/>
</dbReference>
<dbReference type="InterPro" id="IPR037214">
    <property type="entry name" value="TROVE_dom_sf"/>
</dbReference>
<organism evidence="8 9">
    <name type="scientific">Paenibacillus wenxiniae</name>
    <dbReference type="NCBI Taxonomy" id="1636843"/>
    <lineage>
        <taxon>Bacteria</taxon>
        <taxon>Bacillati</taxon>
        <taxon>Bacillota</taxon>
        <taxon>Bacilli</taxon>
        <taxon>Bacillales</taxon>
        <taxon>Paenibacillaceae</taxon>
        <taxon>Paenibacillus</taxon>
    </lineage>
</organism>
<dbReference type="Pfam" id="PF25045">
    <property type="entry name" value="vWA_Ro60"/>
    <property type="match status" value="1"/>
</dbReference>
<dbReference type="SUPFAM" id="SSF53300">
    <property type="entry name" value="vWA-like"/>
    <property type="match status" value="1"/>
</dbReference>
<keyword evidence="6" id="KW-0687">Ribonucleoprotein</keyword>
<comment type="similarity">
    <text evidence="2">Belongs to the Ro 60 kDa family.</text>
</comment>
<name>A0ABW4RR89_9BACL</name>